<evidence type="ECO:0000256" key="1">
    <source>
        <dbReference type="ARBA" id="ARBA00004434"/>
    </source>
</evidence>
<proteinExistence type="inferred from homology"/>
<dbReference type="GO" id="GO:0004252">
    <property type="term" value="F:serine-type endopeptidase activity"/>
    <property type="evidence" value="ECO:0007669"/>
    <property type="project" value="InterPro"/>
</dbReference>
<feature type="domain" description="Peptidase S26" evidence="12">
    <location>
        <begin position="18"/>
        <end position="92"/>
    </location>
</feature>
<organism evidence="13 14">
    <name type="scientific">Leucocoprinus birnbaumii</name>
    <dbReference type="NCBI Taxonomy" id="56174"/>
    <lineage>
        <taxon>Eukaryota</taxon>
        <taxon>Fungi</taxon>
        <taxon>Dikarya</taxon>
        <taxon>Basidiomycota</taxon>
        <taxon>Agaricomycotina</taxon>
        <taxon>Agaricomycetes</taxon>
        <taxon>Agaricomycetidae</taxon>
        <taxon>Agaricales</taxon>
        <taxon>Agaricineae</taxon>
        <taxon>Agaricaceae</taxon>
        <taxon>Leucocoprinus</taxon>
    </lineage>
</organism>
<evidence type="ECO:0000256" key="10">
    <source>
        <dbReference type="ARBA" id="ARBA00023136"/>
    </source>
</evidence>
<evidence type="ECO:0000256" key="3">
    <source>
        <dbReference type="ARBA" id="ARBA00013650"/>
    </source>
</evidence>
<feature type="active site" evidence="11">
    <location>
        <position position="80"/>
    </location>
</feature>
<evidence type="ECO:0000313" key="13">
    <source>
        <dbReference type="EMBL" id="KAJ3567792.1"/>
    </source>
</evidence>
<gene>
    <name evidence="13" type="ORF">NP233_g6138</name>
</gene>
<comment type="subcellular location">
    <subcellularLocation>
        <location evidence="1">Mitochondrion inner membrane</location>
        <topology evidence="1">Single-pass membrane protein</topology>
    </subcellularLocation>
</comment>
<dbReference type="GO" id="GO:0006627">
    <property type="term" value="P:protein processing involved in protein targeting to mitochondrion"/>
    <property type="evidence" value="ECO:0007669"/>
    <property type="project" value="InterPro"/>
</dbReference>
<dbReference type="Gene3D" id="2.10.109.10">
    <property type="entry name" value="Umud Fragment, subunit A"/>
    <property type="match status" value="1"/>
</dbReference>
<dbReference type="PANTHER" id="PTHR46041:SF2">
    <property type="entry name" value="MITOCHONDRIAL INNER MEMBRANE PROTEASE SUBUNIT 2"/>
    <property type="match status" value="1"/>
</dbReference>
<sequence>MLATLRKCLYWSPLPIFVFHFWEVKQISGQSMKPTLNPDTSTWRDICLFDRASIHTNHDFNREDIVTIRCPNDPNRVLIKRILALEGDTVKTRPPYPEAEVKIPQGHVWVEGDESFRTDDSNLYGPIPAALIQSKLVRILWPPERFGPVTEPEIPQTQTRSGYAYRHAMAALERKKARRARVQVGRPYGVDAITD</sequence>
<keyword evidence="7" id="KW-0378">Hydrolase</keyword>
<dbReference type="GO" id="GO:0042720">
    <property type="term" value="C:mitochondrial inner membrane peptidase complex"/>
    <property type="evidence" value="ECO:0007669"/>
    <property type="project" value="InterPro"/>
</dbReference>
<evidence type="ECO:0000313" key="14">
    <source>
        <dbReference type="Proteomes" id="UP001213000"/>
    </source>
</evidence>
<name>A0AAD5VST7_9AGAR</name>
<keyword evidence="10" id="KW-0472">Membrane</keyword>
<keyword evidence="4" id="KW-0645">Protease</keyword>
<evidence type="ECO:0000256" key="6">
    <source>
        <dbReference type="ARBA" id="ARBA00022792"/>
    </source>
</evidence>
<dbReference type="InterPro" id="IPR000223">
    <property type="entry name" value="Pept_S26A_signal_pept_1"/>
</dbReference>
<keyword evidence="9" id="KW-0496">Mitochondrion</keyword>
<evidence type="ECO:0000256" key="5">
    <source>
        <dbReference type="ARBA" id="ARBA00022692"/>
    </source>
</evidence>
<dbReference type="PRINTS" id="PR00727">
    <property type="entry name" value="LEADERPTASE"/>
</dbReference>
<evidence type="ECO:0000259" key="12">
    <source>
        <dbReference type="Pfam" id="PF10502"/>
    </source>
</evidence>
<dbReference type="AlphaFoldDB" id="A0AAD5VST7"/>
<keyword evidence="8" id="KW-1133">Transmembrane helix</keyword>
<dbReference type="EMBL" id="JANIEX010000387">
    <property type="protein sequence ID" value="KAJ3567792.1"/>
    <property type="molecule type" value="Genomic_DNA"/>
</dbReference>
<evidence type="ECO:0000256" key="9">
    <source>
        <dbReference type="ARBA" id="ARBA00023128"/>
    </source>
</evidence>
<dbReference type="SUPFAM" id="SSF51306">
    <property type="entry name" value="LexA/Signal peptidase"/>
    <property type="match status" value="1"/>
</dbReference>
<protein>
    <recommendedName>
        <fullName evidence="3">Mitochondrial inner membrane protease subunit 2</fullName>
    </recommendedName>
</protein>
<evidence type="ECO:0000256" key="8">
    <source>
        <dbReference type="ARBA" id="ARBA00022989"/>
    </source>
</evidence>
<reference evidence="13" key="1">
    <citation type="submission" date="2022-07" db="EMBL/GenBank/DDBJ databases">
        <title>Genome Sequence of Leucocoprinus birnbaumii.</title>
        <authorList>
            <person name="Buettner E."/>
        </authorList>
    </citation>
    <scope>NUCLEOTIDE SEQUENCE</scope>
    <source>
        <strain evidence="13">VT141</strain>
    </source>
</reference>
<dbReference type="InterPro" id="IPR019533">
    <property type="entry name" value="Peptidase_S26"/>
</dbReference>
<dbReference type="CDD" id="cd06530">
    <property type="entry name" value="S26_SPase_I"/>
    <property type="match status" value="1"/>
</dbReference>
<keyword evidence="6" id="KW-0999">Mitochondrion inner membrane</keyword>
<evidence type="ECO:0000256" key="7">
    <source>
        <dbReference type="ARBA" id="ARBA00022801"/>
    </source>
</evidence>
<evidence type="ECO:0000256" key="11">
    <source>
        <dbReference type="PIRSR" id="PIRSR600223-1"/>
    </source>
</evidence>
<comment type="similarity">
    <text evidence="2">Belongs to the peptidase S26 family. IMP2 subfamily.</text>
</comment>
<keyword evidence="14" id="KW-1185">Reference proteome</keyword>
<dbReference type="InterPro" id="IPR036286">
    <property type="entry name" value="LexA/Signal_pep-like_sf"/>
</dbReference>
<dbReference type="InterPro" id="IPR037730">
    <property type="entry name" value="IMP2"/>
</dbReference>
<dbReference type="FunFam" id="2.10.109.10:FF:000005">
    <property type="entry name" value="Mitochondrial inner membrane protease subunit"/>
    <property type="match status" value="1"/>
</dbReference>
<evidence type="ECO:0000256" key="2">
    <source>
        <dbReference type="ARBA" id="ARBA00007066"/>
    </source>
</evidence>
<feature type="active site" evidence="11">
    <location>
        <position position="31"/>
    </location>
</feature>
<accession>A0AAD5VST7</accession>
<dbReference type="GO" id="GO:0006465">
    <property type="term" value="P:signal peptide processing"/>
    <property type="evidence" value="ECO:0007669"/>
    <property type="project" value="InterPro"/>
</dbReference>
<dbReference type="Pfam" id="PF10502">
    <property type="entry name" value="Peptidase_S26"/>
    <property type="match status" value="1"/>
</dbReference>
<evidence type="ECO:0000256" key="4">
    <source>
        <dbReference type="ARBA" id="ARBA00022670"/>
    </source>
</evidence>
<keyword evidence="5" id="KW-0812">Transmembrane</keyword>
<dbReference type="Proteomes" id="UP001213000">
    <property type="component" value="Unassembled WGS sequence"/>
</dbReference>
<dbReference type="PANTHER" id="PTHR46041">
    <property type="entry name" value="MITOCHONDRIAL INNER MEMBRANE PROTEASE SUBUNIT 2"/>
    <property type="match status" value="1"/>
</dbReference>
<comment type="caution">
    <text evidence="13">The sequence shown here is derived from an EMBL/GenBank/DDBJ whole genome shotgun (WGS) entry which is preliminary data.</text>
</comment>